<name>A0A1G7U873_9MICO</name>
<evidence type="ECO:0000256" key="3">
    <source>
        <dbReference type="ARBA" id="ARBA00022989"/>
    </source>
</evidence>
<evidence type="ECO:0000313" key="6">
    <source>
        <dbReference type="EMBL" id="SDG43772.1"/>
    </source>
</evidence>
<gene>
    <name evidence="6" type="ORF">SAMN04489810_0301</name>
</gene>
<reference evidence="6 7" key="1">
    <citation type="submission" date="2016-10" db="EMBL/GenBank/DDBJ databases">
        <authorList>
            <person name="de Groot N.N."/>
        </authorList>
    </citation>
    <scope>NUCLEOTIDE SEQUENCE [LARGE SCALE GENOMIC DNA]</scope>
    <source>
        <strain evidence="6 7">DSM 23142</strain>
    </source>
</reference>
<feature type="transmembrane region" description="Helical" evidence="5">
    <location>
        <begin position="125"/>
        <end position="148"/>
    </location>
</feature>
<sequence length="285" mass="30482">MGRVSAEPAVAAEIPGSAVDPYADRVPAPPLRFLYGLNPLVKLLAPVPAMVLLVFVRDIATPSAFLALSYAVLLVGVNFTRRLAAILLLAVPLGILLLGVGFSLWTDAAQVDSTPVVAQLGAWTLYRGALEIGFASAFRIVAIIALALPAGLSTTGPDIVRSTVQQLRVPYRIGYTALAAFRFVPRFGHELEVIRQAHRVRGAHGGRGPFATAARWTGYIVPLLAGAIRHAERVALSMDARAFGAYPDRTERHLVPFRARDVVFAVLFLAASAVIFVALFPWGLG</sequence>
<dbReference type="CDD" id="cd16914">
    <property type="entry name" value="EcfT"/>
    <property type="match status" value="1"/>
</dbReference>
<accession>A0A1G7U873</accession>
<dbReference type="Proteomes" id="UP000199009">
    <property type="component" value="Chromosome I"/>
</dbReference>
<feature type="transmembrane region" description="Helical" evidence="5">
    <location>
        <begin position="262"/>
        <end position="284"/>
    </location>
</feature>
<evidence type="ECO:0000313" key="7">
    <source>
        <dbReference type="Proteomes" id="UP000199009"/>
    </source>
</evidence>
<keyword evidence="7" id="KW-1185">Reference proteome</keyword>
<evidence type="ECO:0000256" key="4">
    <source>
        <dbReference type="ARBA" id="ARBA00023136"/>
    </source>
</evidence>
<keyword evidence="2 5" id="KW-0812">Transmembrane</keyword>
<dbReference type="Pfam" id="PF02361">
    <property type="entry name" value="CbiQ"/>
    <property type="match status" value="1"/>
</dbReference>
<feature type="transmembrane region" description="Helical" evidence="5">
    <location>
        <begin position="33"/>
        <end position="56"/>
    </location>
</feature>
<dbReference type="InterPro" id="IPR003339">
    <property type="entry name" value="ABC/ECF_trnsptr_transmembrane"/>
</dbReference>
<dbReference type="AlphaFoldDB" id="A0A1G7U873"/>
<evidence type="ECO:0000256" key="5">
    <source>
        <dbReference type="SAM" id="Phobius"/>
    </source>
</evidence>
<protein>
    <submittedName>
        <fullName evidence="6">Energy-coupling factor transport system permease protein</fullName>
    </submittedName>
</protein>
<dbReference type="STRING" id="370764.SAMN04489810_0301"/>
<dbReference type="GO" id="GO:0005886">
    <property type="term" value="C:plasma membrane"/>
    <property type="evidence" value="ECO:0007669"/>
    <property type="project" value="TreeGrafter"/>
</dbReference>
<dbReference type="PANTHER" id="PTHR33514:SF13">
    <property type="entry name" value="PROTEIN ABCI12, CHLOROPLASTIC"/>
    <property type="match status" value="1"/>
</dbReference>
<evidence type="ECO:0000256" key="2">
    <source>
        <dbReference type="ARBA" id="ARBA00022692"/>
    </source>
</evidence>
<evidence type="ECO:0000256" key="1">
    <source>
        <dbReference type="ARBA" id="ARBA00004141"/>
    </source>
</evidence>
<feature type="transmembrane region" description="Helical" evidence="5">
    <location>
        <begin position="86"/>
        <end position="105"/>
    </location>
</feature>
<comment type="subcellular location">
    <subcellularLocation>
        <location evidence="1">Membrane</location>
        <topology evidence="1">Multi-pass membrane protein</topology>
    </subcellularLocation>
</comment>
<keyword evidence="4 5" id="KW-0472">Membrane</keyword>
<keyword evidence="3 5" id="KW-1133">Transmembrane helix</keyword>
<dbReference type="PANTHER" id="PTHR33514">
    <property type="entry name" value="PROTEIN ABCI12, CHLOROPLASTIC"/>
    <property type="match status" value="1"/>
</dbReference>
<organism evidence="6 7">
    <name type="scientific">Microbacterium pygmaeum</name>
    <dbReference type="NCBI Taxonomy" id="370764"/>
    <lineage>
        <taxon>Bacteria</taxon>
        <taxon>Bacillati</taxon>
        <taxon>Actinomycetota</taxon>
        <taxon>Actinomycetes</taxon>
        <taxon>Micrococcales</taxon>
        <taxon>Microbacteriaceae</taxon>
        <taxon>Microbacterium</taxon>
    </lineage>
</organism>
<proteinExistence type="predicted"/>
<dbReference type="EMBL" id="LT629692">
    <property type="protein sequence ID" value="SDG43772.1"/>
    <property type="molecule type" value="Genomic_DNA"/>
</dbReference>
<feature type="transmembrane region" description="Helical" evidence="5">
    <location>
        <begin position="62"/>
        <end position="79"/>
    </location>
</feature>